<dbReference type="PANTHER" id="PTHR43289">
    <property type="entry name" value="MITOGEN-ACTIVATED PROTEIN KINASE KINASE KINASE 20-RELATED"/>
    <property type="match status" value="1"/>
</dbReference>
<dbReference type="PROSITE" id="PS50011">
    <property type="entry name" value="PROTEIN_KINASE_DOM"/>
    <property type="match status" value="1"/>
</dbReference>
<keyword evidence="6" id="KW-0472">Membrane</keyword>
<feature type="binding site" evidence="5">
    <location>
        <position position="501"/>
    </location>
    <ligand>
        <name>ATP</name>
        <dbReference type="ChEBI" id="CHEBI:30616"/>
    </ligand>
</feature>
<dbReference type="CDD" id="cd18773">
    <property type="entry name" value="PDC1_HK_sensor"/>
    <property type="match status" value="1"/>
</dbReference>
<dbReference type="Gene3D" id="1.10.510.10">
    <property type="entry name" value="Transferase(Phosphotransferase) domain 1"/>
    <property type="match status" value="1"/>
</dbReference>
<gene>
    <name evidence="8" type="ORF">PEDI_00580</name>
</gene>
<dbReference type="PANTHER" id="PTHR43289:SF6">
    <property type="entry name" value="SERINE_THREONINE-PROTEIN KINASE NEKL-3"/>
    <property type="match status" value="1"/>
</dbReference>
<dbReference type="EMBL" id="BQKE01000001">
    <property type="protein sequence ID" value="GJM59506.1"/>
    <property type="molecule type" value="Genomic_DNA"/>
</dbReference>
<keyword evidence="8" id="KW-0723">Serine/threonine-protein kinase</keyword>
<dbReference type="CDD" id="cd14014">
    <property type="entry name" value="STKc_PknB_like"/>
    <property type="match status" value="1"/>
</dbReference>
<evidence type="ECO:0000256" key="3">
    <source>
        <dbReference type="ARBA" id="ARBA00022777"/>
    </source>
</evidence>
<keyword evidence="1" id="KW-0808">Transferase</keyword>
<comment type="caution">
    <text evidence="8">The sequence shown here is derived from an EMBL/GenBank/DDBJ whole genome shotgun (WGS) entry which is preliminary data.</text>
</comment>
<keyword evidence="6" id="KW-0812">Transmembrane</keyword>
<dbReference type="InterPro" id="IPR008271">
    <property type="entry name" value="Ser/Thr_kinase_AS"/>
</dbReference>
<dbReference type="Gene3D" id="3.30.200.20">
    <property type="entry name" value="Phosphorylase Kinase, domain 1"/>
    <property type="match status" value="1"/>
</dbReference>
<dbReference type="InterPro" id="IPR029151">
    <property type="entry name" value="Sensor-like_sf"/>
</dbReference>
<dbReference type="SMART" id="SM00220">
    <property type="entry name" value="S_TKc"/>
    <property type="match status" value="1"/>
</dbReference>
<dbReference type="Gene3D" id="3.30.450.20">
    <property type="entry name" value="PAS domain"/>
    <property type="match status" value="1"/>
</dbReference>
<evidence type="ECO:0000256" key="5">
    <source>
        <dbReference type="PROSITE-ProRule" id="PRU10141"/>
    </source>
</evidence>
<dbReference type="SUPFAM" id="SSF56112">
    <property type="entry name" value="Protein kinase-like (PK-like)"/>
    <property type="match status" value="1"/>
</dbReference>
<name>A0AAN4VUV1_9BACT</name>
<keyword evidence="6" id="KW-1133">Transmembrane helix</keyword>
<evidence type="ECO:0000313" key="8">
    <source>
        <dbReference type="EMBL" id="GJM59506.1"/>
    </source>
</evidence>
<feature type="transmembrane region" description="Helical" evidence="6">
    <location>
        <begin position="434"/>
        <end position="459"/>
    </location>
</feature>
<dbReference type="GO" id="GO:0005524">
    <property type="term" value="F:ATP binding"/>
    <property type="evidence" value="ECO:0007669"/>
    <property type="project" value="UniProtKB-UniRule"/>
</dbReference>
<dbReference type="InterPro" id="IPR000719">
    <property type="entry name" value="Prot_kinase_dom"/>
</dbReference>
<dbReference type="AlphaFoldDB" id="A0AAN4VUV1"/>
<organism evidence="8 9">
    <name type="scientific">Persicobacter diffluens</name>
    <dbReference type="NCBI Taxonomy" id="981"/>
    <lineage>
        <taxon>Bacteria</taxon>
        <taxon>Pseudomonadati</taxon>
        <taxon>Bacteroidota</taxon>
        <taxon>Cytophagia</taxon>
        <taxon>Cytophagales</taxon>
        <taxon>Persicobacteraceae</taxon>
        <taxon>Persicobacter</taxon>
    </lineage>
</organism>
<evidence type="ECO:0000256" key="1">
    <source>
        <dbReference type="ARBA" id="ARBA00022679"/>
    </source>
</evidence>
<proteinExistence type="predicted"/>
<evidence type="ECO:0000256" key="2">
    <source>
        <dbReference type="ARBA" id="ARBA00022741"/>
    </source>
</evidence>
<sequence length="761" mass="86596">MRQNNHEKVSDILAQVMDLPPHEVEPKVRELCAGDEALRKEVLSLLNFVEEPKTSTQSAKIIQRVGADTQFTKNKKHTLLEQWRNQLLLPKRVRLMVLISCLLFISFCGNLFRSGVRKQIVDQQRKELKSILTAHHEILSSWVESRLTEIEREVNDSTELRNISVEILEAANNLPFLDSLFAVKAHDDFSALLNNLTERNNTSIIALLDLSGAIVAFHSSNPKIPYVPQSQVIGTYIAKDLMGILADIREGKAVFLPPYQEEKNTIISDGPTNTFCYFCAPIRDENGRVIGGIAVAMDPEIQFSKLFNIALEGKGGESYAFDDQGQLISKTITELDKVGLIKSKKDTLVKKNVLTMRDPEKKSDLVKIVQAALEEKASFGSDSLTFGALMEPYVNYAGKEMVGAWYWLPEYGFGVATEVEATEVFAPIRYIRIVYFPMFIVIIILSILLFNSNVNISLLKKKVSKANKMGHYVIKKKIGEGGFGEVFLAEHAFLRRPTAIKVLKKELIQPEHLQRFEREVQLVARLSHPNTIRVYDYNYTKDGRFYYAMEYLDGISLQELVNQHGEQPVERILHILYQISKSLKEAHQMGLVHRDIKPQNIMLCKIGGEPDFVKVLDFGLVKDMRNTEEITQLNQVAGTPSYLAPERMTNPKLADHRVDIYALGAIGFFLMGKKLLIDMLSQSNLGGKPLSPSMINLEAYQLHDQPQAFIDFLFSCMAYDMEDRPANIEEVIDQLEAFRLSYSWTEAKRKEWWKKYDAYDL</sequence>
<evidence type="ECO:0000256" key="6">
    <source>
        <dbReference type="SAM" id="Phobius"/>
    </source>
</evidence>
<keyword evidence="9" id="KW-1185">Reference proteome</keyword>
<accession>A0AAN4VUV1</accession>
<keyword evidence="3 8" id="KW-0418">Kinase</keyword>
<dbReference type="InterPro" id="IPR017441">
    <property type="entry name" value="Protein_kinase_ATP_BS"/>
</dbReference>
<dbReference type="InterPro" id="IPR011009">
    <property type="entry name" value="Kinase-like_dom_sf"/>
</dbReference>
<reference evidence="8 9" key="1">
    <citation type="submission" date="2021-12" db="EMBL/GenBank/DDBJ databases">
        <title>Genome sequencing of bacteria with rrn-lacking chromosome and rrn-plasmid.</title>
        <authorList>
            <person name="Anda M."/>
            <person name="Iwasaki W."/>
        </authorList>
    </citation>
    <scope>NUCLEOTIDE SEQUENCE [LARGE SCALE GENOMIC DNA]</scope>
    <source>
        <strain evidence="8 9">NBRC 15940</strain>
    </source>
</reference>
<keyword evidence="4 5" id="KW-0067">ATP-binding</keyword>
<feature type="transmembrane region" description="Helical" evidence="6">
    <location>
        <begin position="93"/>
        <end position="112"/>
    </location>
</feature>
<dbReference type="GO" id="GO:0004674">
    <property type="term" value="F:protein serine/threonine kinase activity"/>
    <property type="evidence" value="ECO:0007669"/>
    <property type="project" value="UniProtKB-KW"/>
</dbReference>
<protein>
    <submittedName>
        <fullName evidence="8">Serine/threonine protein kinase</fullName>
    </submittedName>
</protein>
<dbReference type="PROSITE" id="PS00108">
    <property type="entry name" value="PROTEIN_KINASE_ST"/>
    <property type="match status" value="1"/>
</dbReference>
<evidence type="ECO:0000259" key="7">
    <source>
        <dbReference type="PROSITE" id="PS50011"/>
    </source>
</evidence>
<dbReference type="SUPFAM" id="SSF103190">
    <property type="entry name" value="Sensory domain-like"/>
    <property type="match status" value="1"/>
</dbReference>
<evidence type="ECO:0000313" key="9">
    <source>
        <dbReference type="Proteomes" id="UP001310022"/>
    </source>
</evidence>
<dbReference type="RefSeq" id="WP_338235548.1">
    <property type="nucleotide sequence ID" value="NZ_BQKE01000001.1"/>
</dbReference>
<evidence type="ECO:0000256" key="4">
    <source>
        <dbReference type="ARBA" id="ARBA00022840"/>
    </source>
</evidence>
<keyword evidence="2 5" id="KW-0547">Nucleotide-binding</keyword>
<dbReference type="Proteomes" id="UP001310022">
    <property type="component" value="Unassembled WGS sequence"/>
</dbReference>
<dbReference type="PROSITE" id="PS00107">
    <property type="entry name" value="PROTEIN_KINASE_ATP"/>
    <property type="match status" value="1"/>
</dbReference>
<feature type="domain" description="Protein kinase" evidence="7">
    <location>
        <begin position="472"/>
        <end position="739"/>
    </location>
</feature>
<dbReference type="Pfam" id="PF00069">
    <property type="entry name" value="Pkinase"/>
    <property type="match status" value="1"/>
</dbReference>